<organism evidence="3 4">
    <name type="scientific">Mesorhizobium caraganae</name>
    <dbReference type="NCBI Taxonomy" id="483206"/>
    <lineage>
        <taxon>Bacteria</taxon>
        <taxon>Pseudomonadati</taxon>
        <taxon>Pseudomonadota</taxon>
        <taxon>Alphaproteobacteria</taxon>
        <taxon>Hyphomicrobiales</taxon>
        <taxon>Phyllobacteriaceae</taxon>
        <taxon>Mesorhizobium</taxon>
    </lineage>
</organism>
<dbReference type="InterPro" id="IPR038610">
    <property type="entry name" value="FliK-like_C_sf"/>
</dbReference>
<gene>
    <name evidence="3" type="ORF">NKI36_03225</name>
</gene>
<proteinExistence type="predicted"/>
<protein>
    <submittedName>
        <fullName evidence="3">Flagellar hook-length control protein FliK</fullName>
    </submittedName>
</protein>
<evidence type="ECO:0000259" key="2">
    <source>
        <dbReference type="Pfam" id="PF02120"/>
    </source>
</evidence>
<dbReference type="Gene3D" id="3.30.750.140">
    <property type="match status" value="1"/>
</dbReference>
<keyword evidence="3" id="KW-0282">Flagellum</keyword>
<dbReference type="Pfam" id="PF02120">
    <property type="entry name" value="Flg_hook"/>
    <property type="match status" value="1"/>
</dbReference>
<keyword evidence="4" id="KW-1185">Reference proteome</keyword>
<comment type="caution">
    <text evidence="3">The sequence shown here is derived from an EMBL/GenBank/DDBJ whole genome shotgun (WGS) entry which is preliminary data.</text>
</comment>
<feature type="region of interest" description="Disordered" evidence="1">
    <location>
        <begin position="138"/>
        <end position="270"/>
    </location>
</feature>
<feature type="compositionally biased region" description="Polar residues" evidence="1">
    <location>
        <begin position="405"/>
        <end position="422"/>
    </location>
</feature>
<dbReference type="Proteomes" id="UP001433071">
    <property type="component" value="Unassembled WGS sequence"/>
</dbReference>
<feature type="compositionally biased region" description="Polar residues" evidence="1">
    <location>
        <begin position="43"/>
        <end position="52"/>
    </location>
</feature>
<feature type="domain" description="Flagellar hook-length control protein-like C-terminal" evidence="2">
    <location>
        <begin position="327"/>
        <end position="390"/>
    </location>
</feature>
<evidence type="ECO:0000313" key="3">
    <source>
        <dbReference type="EMBL" id="MER9403053.1"/>
    </source>
</evidence>
<keyword evidence="3" id="KW-0969">Cilium</keyword>
<keyword evidence="3" id="KW-0966">Cell projection</keyword>
<evidence type="ECO:0000313" key="4">
    <source>
        <dbReference type="Proteomes" id="UP001433071"/>
    </source>
</evidence>
<feature type="region of interest" description="Disordered" evidence="1">
    <location>
        <begin position="1"/>
        <end position="118"/>
    </location>
</feature>
<feature type="region of interest" description="Disordered" evidence="1">
    <location>
        <begin position="401"/>
        <end position="465"/>
    </location>
</feature>
<feature type="compositionally biased region" description="Low complexity" evidence="1">
    <location>
        <begin position="138"/>
        <end position="148"/>
    </location>
</feature>
<feature type="compositionally biased region" description="Basic and acidic residues" evidence="1">
    <location>
        <begin position="27"/>
        <end position="41"/>
    </location>
</feature>
<dbReference type="InterPro" id="IPR021136">
    <property type="entry name" value="Flagellar_hook_control-like_C"/>
</dbReference>
<evidence type="ECO:0000256" key="1">
    <source>
        <dbReference type="SAM" id="MobiDB-lite"/>
    </source>
</evidence>
<accession>A0ABV1YTL5</accession>
<dbReference type="RefSeq" id="WP_352556190.1">
    <property type="nucleotide sequence ID" value="NZ_JAMYQB010000002.1"/>
</dbReference>
<feature type="compositionally biased region" description="Basic and acidic residues" evidence="1">
    <location>
        <begin position="455"/>
        <end position="465"/>
    </location>
</feature>
<feature type="compositionally biased region" description="Low complexity" evidence="1">
    <location>
        <begin position="80"/>
        <end position="90"/>
    </location>
</feature>
<name>A0ABV1YTL5_9HYPH</name>
<dbReference type="EMBL" id="JAMYQB010000002">
    <property type="protein sequence ID" value="MER9403053.1"/>
    <property type="molecule type" value="Genomic_DNA"/>
</dbReference>
<sequence>MTTNVGQALPGYAPVHAGSKQTVPNAKGDDKSFGELVRGDDNAPTQKGQGSTEAAPHEPRWTRRSAAGPVKGETAHAETGKAAPKPVVGKAAKDPVDSGPGKTSADAEADGQKAGTAPLQDHLPLLIALHDISRFSAARTGGNGAATNEQTEQPALDGETVSALTPPQSLKKFRAASGPGNSLDTPPLSEWAKAGVDASAQDQGQKLAAIGPQSGKLPNPDGATPLLPADQTASDVSAPEAKRSAPSTKAVDGAHSAATTTSEKQAPSAGRVDIVAEQSFPAPAQSPMNQTTSALIDALASDNGLRQAVSTPSTTAQTAGSVAVPTHMLKIELHPAELGMVTASLRLAGEQLSIELKPETHEAYRRLATDSDAIVKSLRGLGFDVDKVTILQPSIAVHAPARSDAANSQAMPQGRDQSAFQPGNSSGNNAGSGGQQSGRNRNDDAQEFGRPAAPVRERAGDDMFI</sequence>
<reference evidence="3 4" key="1">
    <citation type="journal article" date="2024" name="Proc. Natl. Acad. Sci. U.S.A.">
        <title>The evolutionary genomics of adaptation to stress in wild rhizobium bacteria.</title>
        <authorList>
            <person name="Kehlet-Delgado H."/>
            <person name="Montoya A.P."/>
            <person name="Jensen K.T."/>
            <person name="Wendlandt C.E."/>
            <person name="Dexheimer C."/>
            <person name="Roberts M."/>
            <person name="Torres Martinez L."/>
            <person name="Friesen M.L."/>
            <person name="Griffitts J.S."/>
            <person name="Porter S.S."/>
        </authorList>
    </citation>
    <scope>NUCLEOTIDE SEQUENCE [LARGE SCALE GENOMIC DNA]</scope>
    <source>
        <strain evidence="3 4">M0641</strain>
    </source>
</reference>